<dbReference type="GO" id="GO:0005576">
    <property type="term" value="C:extracellular region"/>
    <property type="evidence" value="ECO:0007669"/>
    <property type="project" value="UniProtKB-SubCell"/>
</dbReference>
<dbReference type="InterPro" id="IPR038479">
    <property type="entry name" value="Transthyretin-like_sf"/>
</dbReference>
<evidence type="ECO:0000313" key="7">
    <source>
        <dbReference type="WBParaSite" id="ACRNAN_scaffold666.g15174.t1"/>
    </source>
</evidence>
<evidence type="ECO:0000256" key="1">
    <source>
        <dbReference type="ARBA" id="ARBA00004613"/>
    </source>
</evidence>
<keyword evidence="3" id="KW-0964">Secreted</keyword>
<comment type="subcellular location">
    <subcellularLocation>
        <location evidence="1">Secreted</location>
    </subcellularLocation>
</comment>
<name>A0A914EBI5_9BILA</name>
<evidence type="ECO:0000256" key="5">
    <source>
        <dbReference type="SAM" id="SignalP"/>
    </source>
</evidence>
<evidence type="ECO:0000313" key="6">
    <source>
        <dbReference type="Proteomes" id="UP000887540"/>
    </source>
</evidence>
<dbReference type="Proteomes" id="UP000887540">
    <property type="component" value="Unplaced"/>
</dbReference>
<dbReference type="PANTHER" id="PTHR21700:SF3">
    <property type="entry name" value="TRANSTHYRETIN-LIKE PROTEIN 5"/>
    <property type="match status" value="1"/>
</dbReference>
<dbReference type="AlphaFoldDB" id="A0A914EBI5"/>
<accession>A0A914EBI5</accession>
<keyword evidence="6" id="KW-1185">Reference proteome</keyword>
<dbReference type="InterPro" id="IPR001534">
    <property type="entry name" value="Transthyretin-like"/>
</dbReference>
<dbReference type="WBParaSite" id="ACRNAN_scaffold666.g15174.t1">
    <property type="protein sequence ID" value="ACRNAN_scaffold666.g15174.t1"/>
    <property type="gene ID" value="ACRNAN_scaffold666.g15174"/>
</dbReference>
<protein>
    <submittedName>
        <fullName evidence="7">Uncharacterized protein</fullName>
    </submittedName>
</protein>
<feature type="chain" id="PRO_5036710468" evidence="5">
    <location>
        <begin position="17"/>
        <end position="152"/>
    </location>
</feature>
<comment type="similarity">
    <text evidence="2">Belongs to the nematode transthyretin-like family.</text>
</comment>
<feature type="signal peptide" evidence="5">
    <location>
        <begin position="1"/>
        <end position="16"/>
    </location>
</feature>
<dbReference type="GO" id="GO:0009986">
    <property type="term" value="C:cell surface"/>
    <property type="evidence" value="ECO:0007669"/>
    <property type="project" value="InterPro"/>
</dbReference>
<evidence type="ECO:0000256" key="2">
    <source>
        <dbReference type="ARBA" id="ARBA00010112"/>
    </source>
</evidence>
<sequence>MHNLYLFTLLLPLIFCFPNSELNPVPKHKRGIRPAQAIGVRGILLCNGRPESDVLVKLYDHDTFTLDDLIAKGKTDYYGNFQIAGHEHEISRITPKLNIYHDCNDWWPCQRKISIYVPKAYITPGKYADYFYNVGVIELSGEFEGESRDCFH</sequence>
<evidence type="ECO:0000256" key="4">
    <source>
        <dbReference type="ARBA" id="ARBA00022729"/>
    </source>
</evidence>
<dbReference type="Gene3D" id="2.60.40.3330">
    <property type="match status" value="1"/>
</dbReference>
<organism evidence="6 7">
    <name type="scientific">Acrobeloides nanus</name>
    <dbReference type="NCBI Taxonomy" id="290746"/>
    <lineage>
        <taxon>Eukaryota</taxon>
        <taxon>Metazoa</taxon>
        <taxon>Ecdysozoa</taxon>
        <taxon>Nematoda</taxon>
        <taxon>Chromadorea</taxon>
        <taxon>Rhabditida</taxon>
        <taxon>Tylenchina</taxon>
        <taxon>Cephalobomorpha</taxon>
        <taxon>Cephaloboidea</taxon>
        <taxon>Cephalobidae</taxon>
        <taxon>Acrobeloides</taxon>
    </lineage>
</organism>
<proteinExistence type="inferred from homology"/>
<keyword evidence="4 5" id="KW-0732">Signal</keyword>
<evidence type="ECO:0000256" key="3">
    <source>
        <dbReference type="ARBA" id="ARBA00022525"/>
    </source>
</evidence>
<dbReference type="PANTHER" id="PTHR21700">
    <property type="entry name" value="TRANSTHYRETIN-LIKE FAMILY PROTEIN-RELATED"/>
    <property type="match status" value="1"/>
</dbReference>
<reference evidence="7" key="1">
    <citation type="submission" date="2022-11" db="UniProtKB">
        <authorList>
            <consortium name="WormBaseParasite"/>
        </authorList>
    </citation>
    <scope>IDENTIFICATION</scope>
</reference>
<dbReference type="Pfam" id="PF01060">
    <property type="entry name" value="TTR-52"/>
    <property type="match status" value="1"/>
</dbReference>